<dbReference type="GO" id="GO:0005680">
    <property type="term" value="C:anaphase-promoting complex"/>
    <property type="evidence" value="ECO:0007669"/>
    <property type="project" value="TreeGrafter"/>
</dbReference>
<keyword evidence="4" id="KW-1185">Reference proteome</keyword>
<dbReference type="GO" id="GO:0016567">
    <property type="term" value="P:protein ubiquitination"/>
    <property type="evidence" value="ECO:0007669"/>
    <property type="project" value="TreeGrafter"/>
</dbReference>
<dbReference type="GO" id="GO:0051301">
    <property type="term" value="P:cell division"/>
    <property type="evidence" value="ECO:0007669"/>
    <property type="project" value="TreeGrafter"/>
</dbReference>
<dbReference type="Pfam" id="PF13174">
    <property type="entry name" value="TPR_6"/>
    <property type="match status" value="1"/>
</dbReference>
<protein>
    <submittedName>
        <fullName evidence="5">Anaphase-promoting complex subunit 7</fullName>
    </submittedName>
</protein>
<feature type="repeat" description="TPR" evidence="2">
    <location>
        <begin position="336"/>
        <end position="369"/>
    </location>
</feature>
<gene>
    <name evidence="5" type="primary">ANAPC7</name>
</gene>
<sequence>MSVIDYVREMHAAGLHSNVRLMSSLLITFSDNNPELLSPGAHYQLLVYHADALHAEREFRKAEATYRQALQQKKFLGKCVRVRSGAAAPPPPQGLPSELEVKYKLADCYMNLRQDKDAIAVLDTVPAKQRTPKINMTLAGLYRKTGQERSAITCYKEVLRQCPLALEAILGLLSLSVKGAEVASLTVNTLQAMPSLEWLSMWIKAYAFAYARDYPRAITTFCSLDKRMLLKDNVDLLTSLARTYFRSGDKKNAIARFQQAQILDPYLIKSLDLYGYLLAKERRLEELEKLGVRLFGISDQQAEPWVVMGYYCYKTKKHTRAVYLAAKAIQLNGGCVQALLLKGSALRAMGKLHEAVLHFREAQRLAPNRLDCYEGLVECYLSLQRTRDALNLANAACKALGCTAPVLTMYACVWLHEASGTDKAHGLIDRALAQQPDLIKAVIMKAELLRRDQKCEEAMALVRAALTNRSVGILHRILGDFLAAINNTQEAMDQYSIALSLDRSDSRALEGMQRLEREEGGGGAEGVSGEDDGDDVEGISGEDGEGELEVSDTETAPWAEHEQWFGMQ</sequence>
<dbReference type="Proteomes" id="UP001318040">
    <property type="component" value="Chromosome 63"/>
</dbReference>
<dbReference type="PANTHER" id="PTHR12558">
    <property type="entry name" value="CELL DIVISION CYCLE 16,23,27"/>
    <property type="match status" value="1"/>
</dbReference>
<evidence type="ECO:0000313" key="4">
    <source>
        <dbReference type="Proteomes" id="UP001318040"/>
    </source>
</evidence>
<feature type="compositionally biased region" description="Acidic residues" evidence="3">
    <location>
        <begin position="528"/>
        <end position="552"/>
    </location>
</feature>
<evidence type="ECO:0000256" key="1">
    <source>
        <dbReference type="ARBA" id="ARBA00022803"/>
    </source>
</evidence>
<dbReference type="GO" id="GO:0045842">
    <property type="term" value="P:positive regulation of mitotic metaphase/anaphase transition"/>
    <property type="evidence" value="ECO:0007669"/>
    <property type="project" value="TreeGrafter"/>
</dbReference>
<accession>A0AAJ7XHE5</accession>
<keyword evidence="1 2" id="KW-0802">TPR repeat</keyword>
<feature type="compositionally biased region" description="Basic and acidic residues" evidence="3">
    <location>
        <begin position="559"/>
        <end position="568"/>
    </location>
</feature>
<dbReference type="RefSeq" id="XP_032833378.1">
    <property type="nucleotide sequence ID" value="XM_032977487.1"/>
</dbReference>
<dbReference type="Pfam" id="PF13181">
    <property type="entry name" value="TPR_8"/>
    <property type="match status" value="2"/>
</dbReference>
<dbReference type="AlphaFoldDB" id="A0AAJ7XHE5"/>
<organism evidence="4 5">
    <name type="scientific">Petromyzon marinus</name>
    <name type="common">Sea lamprey</name>
    <dbReference type="NCBI Taxonomy" id="7757"/>
    <lineage>
        <taxon>Eukaryota</taxon>
        <taxon>Metazoa</taxon>
        <taxon>Chordata</taxon>
        <taxon>Craniata</taxon>
        <taxon>Vertebrata</taxon>
        <taxon>Cyclostomata</taxon>
        <taxon>Hyperoartia</taxon>
        <taxon>Petromyzontiformes</taxon>
        <taxon>Petromyzontidae</taxon>
        <taxon>Petromyzon</taxon>
    </lineage>
</organism>
<dbReference type="KEGG" id="pmrn:116956057"/>
<dbReference type="PROSITE" id="PS50005">
    <property type="entry name" value="TPR"/>
    <property type="match status" value="2"/>
</dbReference>
<dbReference type="GeneID" id="116956057"/>
<feature type="region of interest" description="Disordered" evidence="3">
    <location>
        <begin position="514"/>
        <end position="568"/>
    </location>
</feature>
<evidence type="ECO:0000256" key="2">
    <source>
        <dbReference type="PROSITE-ProRule" id="PRU00339"/>
    </source>
</evidence>
<dbReference type="InterPro" id="IPR011990">
    <property type="entry name" value="TPR-like_helical_dom_sf"/>
</dbReference>
<dbReference type="SMART" id="SM00028">
    <property type="entry name" value="TPR"/>
    <property type="match status" value="6"/>
</dbReference>
<dbReference type="CTD" id="51434"/>
<name>A0AAJ7XHE5_PETMA</name>
<dbReference type="Gene3D" id="1.25.40.10">
    <property type="entry name" value="Tetratricopeptide repeat domain"/>
    <property type="match status" value="4"/>
</dbReference>
<proteinExistence type="predicted"/>
<dbReference type="SUPFAM" id="SSF48452">
    <property type="entry name" value="TPR-like"/>
    <property type="match status" value="2"/>
</dbReference>
<evidence type="ECO:0000256" key="3">
    <source>
        <dbReference type="SAM" id="MobiDB-lite"/>
    </source>
</evidence>
<evidence type="ECO:0000313" key="5">
    <source>
        <dbReference type="RefSeq" id="XP_032833378.1"/>
    </source>
</evidence>
<reference evidence="5" key="1">
    <citation type="submission" date="2025-08" db="UniProtKB">
        <authorList>
            <consortium name="RefSeq"/>
        </authorList>
    </citation>
    <scope>IDENTIFICATION</scope>
    <source>
        <tissue evidence="5">Sperm</tissue>
    </source>
</reference>
<feature type="repeat" description="TPR" evidence="2">
    <location>
        <begin position="234"/>
        <end position="267"/>
    </location>
</feature>
<dbReference type="InterPro" id="IPR019734">
    <property type="entry name" value="TPR_rpt"/>
</dbReference>
<dbReference type="PANTHER" id="PTHR12558:SF36">
    <property type="entry name" value="ANAPHASE-PROMOTING COMPLEX SUBUNIT 7"/>
    <property type="match status" value="1"/>
</dbReference>